<evidence type="ECO:0000256" key="6">
    <source>
        <dbReference type="ARBA" id="ARBA00022824"/>
    </source>
</evidence>
<dbReference type="Pfam" id="PF10151">
    <property type="entry name" value="TMEM214"/>
    <property type="match status" value="1"/>
</dbReference>
<keyword evidence="7 12" id="KW-1133">Transmembrane helix</keyword>
<dbReference type="PANTHER" id="PTHR13448">
    <property type="entry name" value="TRANSMEMBRANE PROTEIN 214"/>
    <property type="match status" value="1"/>
</dbReference>
<feature type="transmembrane region" description="Helical" evidence="12">
    <location>
        <begin position="471"/>
        <end position="493"/>
    </location>
</feature>
<accession>A0ABD0KDY8</accession>
<evidence type="ECO:0000256" key="9">
    <source>
        <dbReference type="ARBA" id="ARBA00023180"/>
    </source>
</evidence>
<dbReference type="PANTHER" id="PTHR13448:SF0">
    <property type="entry name" value="TRANSMEMBRANE PROTEIN 214"/>
    <property type="match status" value="1"/>
</dbReference>
<keyword evidence="5" id="KW-0053">Apoptosis</keyword>
<comment type="similarity">
    <text evidence="2">Belongs to the TMEM214 family.</text>
</comment>
<comment type="caution">
    <text evidence="13">The sequence shown here is derived from an EMBL/GenBank/DDBJ whole genome shotgun (WGS) entry which is preliminary data.</text>
</comment>
<organism evidence="13 14">
    <name type="scientific">Batillaria attramentaria</name>
    <dbReference type="NCBI Taxonomy" id="370345"/>
    <lineage>
        <taxon>Eukaryota</taxon>
        <taxon>Metazoa</taxon>
        <taxon>Spiralia</taxon>
        <taxon>Lophotrochozoa</taxon>
        <taxon>Mollusca</taxon>
        <taxon>Gastropoda</taxon>
        <taxon>Caenogastropoda</taxon>
        <taxon>Sorbeoconcha</taxon>
        <taxon>Cerithioidea</taxon>
        <taxon>Batillariidae</taxon>
        <taxon>Batillaria</taxon>
    </lineage>
</organism>
<evidence type="ECO:0000256" key="10">
    <source>
        <dbReference type="ARBA" id="ARBA00024938"/>
    </source>
</evidence>
<comment type="function">
    <text evidence="10">Critical mediator, in cooperation with CASP4, of endoplasmic reticulum-stress induced apoptosis. Required or the activation of CASP4 following endoplasmic reticulum stress.</text>
</comment>
<protein>
    <recommendedName>
        <fullName evidence="15">Transmembrane protein 214</fullName>
    </recommendedName>
</protein>
<evidence type="ECO:0000256" key="5">
    <source>
        <dbReference type="ARBA" id="ARBA00022703"/>
    </source>
</evidence>
<keyword evidence="14" id="KW-1185">Reference proteome</keyword>
<keyword evidence="8 12" id="KW-0472">Membrane</keyword>
<feature type="compositionally biased region" description="Basic and acidic residues" evidence="11">
    <location>
        <begin position="55"/>
        <end position="67"/>
    </location>
</feature>
<evidence type="ECO:0000256" key="1">
    <source>
        <dbReference type="ARBA" id="ARBA00004477"/>
    </source>
</evidence>
<dbReference type="EMBL" id="JACVVK020000196">
    <property type="protein sequence ID" value="KAK7485334.1"/>
    <property type="molecule type" value="Genomic_DNA"/>
</dbReference>
<proteinExistence type="inferred from homology"/>
<dbReference type="AlphaFoldDB" id="A0ABD0KDY8"/>
<gene>
    <name evidence="13" type="ORF">BaRGS_00023433</name>
</gene>
<feature type="compositionally biased region" description="Basic and acidic residues" evidence="11">
    <location>
        <begin position="30"/>
        <end position="48"/>
    </location>
</feature>
<evidence type="ECO:0000256" key="2">
    <source>
        <dbReference type="ARBA" id="ARBA00007984"/>
    </source>
</evidence>
<evidence type="ECO:0000313" key="13">
    <source>
        <dbReference type="EMBL" id="KAK7485334.1"/>
    </source>
</evidence>
<evidence type="ECO:0000256" key="8">
    <source>
        <dbReference type="ARBA" id="ARBA00023136"/>
    </source>
</evidence>
<keyword evidence="9" id="KW-0325">Glycoprotein</keyword>
<evidence type="ECO:0000256" key="11">
    <source>
        <dbReference type="SAM" id="MobiDB-lite"/>
    </source>
</evidence>
<comment type="subunit">
    <text evidence="3">Constitutively interacts with CASP4; required for the localization of procaspase 4 to the ER.</text>
</comment>
<evidence type="ECO:0000256" key="12">
    <source>
        <dbReference type="SAM" id="Phobius"/>
    </source>
</evidence>
<comment type="subcellular location">
    <subcellularLocation>
        <location evidence="1">Endoplasmic reticulum membrane</location>
        <topology evidence="1">Multi-pass membrane protein</topology>
    </subcellularLocation>
</comment>
<feature type="region of interest" description="Disordered" evidence="11">
    <location>
        <begin position="1"/>
        <end position="98"/>
    </location>
</feature>
<evidence type="ECO:0000256" key="4">
    <source>
        <dbReference type="ARBA" id="ARBA00022692"/>
    </source>
</evidence>
<name>A0ABD0KDY8_9CAEN</name>
<evidence type="ECO:0000256" key="7">
    <source>
        <dbReference type="ARBA" id="ARBA00022989"/>
    </source>
</evidence>
<reference evidence="13 14" key="1">
    <citation type="journal article" date="2023" name="Sci. Data">
        <title>Genome assembly of the Korean intertidal mud-creeper Batillaria attramentaria.</title>
        <authorList>
            <person name="Patra A.K."/>
            <person name="Ho P.T."/>
            <person name="Jun S."/>
            <person name="Lee S.J."/>
            <person name="Kim Y."/>
            <person name="Won Y.J."/>
        </authorList>
    </citation>
    <scope>NUCLEOTIDE SEQUENCE [LARGE SCALE GENOMIC DNA]</scope>
    <source>
        <strain evidence="13">Wonlab-2016</strain>
    </source>
</reference>
<keyword evidence="4 12" id="KW-0812">Transmembrane</keyword>
<sequence length="657" mass="75157">MASTGHWEVVGKTKKGKGQAPALTKSQKKQFVEKMPRIDTRDPVKEDSTIYDAFKLGESRQEVKTDRQNGYADVGSKKNAQQAKKKKPEQNGKRDVGRPITLESALAQIDQAELESILSQSQLRFPDNQDVWLKDLASYINLKLEKVTESHPTFKDKDKGYPMNQLSGGSRQVINGLFKKCSKQSLDHLFYHCVQCMLAENAKGTSTAGYKVFLQLLAHQRPNIVLPKLPQYLELLKTHQNRPTQCLTILWALGQCGIVDLRCGLRVWMDLMLPCLGIRSVAAYPVEYLENLFKWHKDAREAYGEVSLREYFYVLDSVFSPTFNLPSDLRKRLQEVYPKIKEIAYGASPATNLRNFFASYLRRAEPNSSLAMKQEVLLCLVLCLVTDKHCWSTWCQMYTKHLVQSGVLLQHFLDSWEVLGKSDRHMLRQTLRSFAVTNDELSAHGRTTQEGFDICNVTTKELLNKMSESRFPWGMVVFFFVSVFAAIVAYDVISSPSVRASRTVRFMEDYGLLGVMEQAWRRIMTFVYLATGWMKENFPRYYAWVQDTVGPFVKQMWRTLVDTAMFLVDAARPHYRWAVEKTHQALLWVGSAPFLHKTSRLNTWTKTHEQNCGVSTSELWCLHLKFCAEILETEGNLNTAFGLAFSACTPDQMAVCV</sequence>
<dbReference type="Proteomes" id="UP001519460">
    <property type="component" value="Unassembled WGS sequence"/>
</dbReference>
<keyword evidence="6" id="KW-0256">Endoplasmic reticulum</keyword>
<evidence type="ECO:0000313" key="14">
    <source>
        <dbReference type="Proteomes" id="UP001519460"/>
    </source>
</evidence>
<dbReference type="InterPro" id="IPR019308">
    <property type="entry name" value="TMEM214"/>
</dbReference>
<dbReference type="GO" id="GO:0006915">
    <property type="term" value="P:apoptotic process"/>
    <property type="evidence" value="ECO:0007669"/>
    <property type="project" value="UniProtKB-KW"/>
</dbReference>
<evidence type="ECO:0000256" key="3">
    <source>
        <dbReference type="ARBA" id="ARBA00011720"/>
    </source>
</evidence>
<dbReference type="GO" id="GO:0005789">
    <property type="term" value="C:endoplasmic reticulum membrane"/>
    <property type="evidence" value="ECO:0007669"/>
    <property type="project" value="UniProtKB-SubCell"/>
</dbReference>
<evidence type="ECO:0008006" key="15">
    <source>
        <dbReference type="Google" id="ProtNLM"/>
    </source>
</evidence>
<feature type="compositionally biased region" description="Basic and acidic residues" evidence="11">
    <location>
        <begin position="88"/>
        <end position="97"/>
    </location>
</feature>